<dbReference type="OrthoDB" id="292747at2759"/>
<sequence>MGKNRKKTQPTGKEEDDEKWAPSITKPVTEDFDAGSEATSKESSSPGVVGPPEILFPPHCTSSEGPARRTRVHSFVLTLHVDLVFLLLLALSLVTRLYRLDYPRNIVFDELHFGKYAQLYNKGVFFFDFQPPLGKQLIALASHLAGFDAGASNFTYSKIGQAYSAEIPVVAMRLIPAVCGSLLPPLMYLFDELHFGKYAQLYNKGVFFFDFQPPLGKQLIALASHLAGFDADNSLLCQSRFILMEPILLCLMLLGFLCLLKFRQRPLFSPSYWGLLLSSAFFLACAFSVKYVAYFSLLCAWYVILRDLWDLIPDQKLSYRTLMAHTIACALAFSVIPLAVYIASFYVHLSTLTKAGHHDSVMTSHFQASLEF</sequence>
<evidence type="ECO:0000259" key="11">
    <source>
        <dbReference type="Pfam" id="PF02366"/>
    </source>
</evidence>
<protein>
    <recommendedName>
        <fullName evidence="11">ArnT-like N-terminal domain-containing protein</fullName>
    </recommendedName>
</protein>
<feature type="transmembrane region" description="Helical" evidence="10">
    <location>
        <begin position="272"/>
        <end position="304"/>
    </location>
</feature>
<dbReference type="GO" id="GO:0004169">
    <property type="term" value="F:dolichyl-phosphate-mannose-protein mannosyltransferase activity"/>
    <property type="evidence" value="ECO:0007669"/>
    <property type="project" value="TreeGrafter"/>
</dbReference>
<proteinExistence type="inferred from homology"/>
<comment type="similarity">
    <text evidence="3">Belongs to the glycosyltransferase 39 family.</text>
</comment>
<feature type="domain" description="ArnT-like N-terminal" evidence="11">
    <location>
        <begin position="232"/>
        <end position="352"/>
    </location>
</feature>
<evidence type="ECO:0000256" key="8">
    <source>
        <dbReference type="ARBA" id="ARBA00023136"/>
    </source>
</evidence>
<dbReference type="PANTHER" id="PTHR10050">
    <property type="entry name" value="DOLICHYL-PHOSPHATE-MANNOSE--PROTEIN MANNOSYLTRANSFERASE"/>
    <property type="match status" value="1"/>
</dbReference>
<keyword evidence="6 10" id="KW-0812">Transmembrane</keyword>
<dbReference type="EMBL" id="OB663816">
    <property type="protein sequence ID" value="CAD7231727.1"/>
    <property type="molecule type" value="Genomic_DNA"/>
</dbReference>
<evidence type="ECO:0000256" key="6">
    <source>
        <dbReference type="ARBA" id="ARBA00022692"/>
    </source>
</evidence>
<feature type="compositionally biased region" description="Polar residues" evidence="9">
    <location>
        <begin position="37"/>
        <end position="46"/>
    </location>
</feature>
<evidence type="ECO:0000313" key="12">
    <source>
        <dbReference type="EMBL" id="CAD7231727.1"/>
    </source>
</evidence>
<feature type="transmembrane region" description="Helical" evidence="10">
    <location>
        <begin position="75"/>
        <end position="98"/>
    </location>
</feature>
<dbReference type="AlphaFoldDB" id="A0A7R8ZU19"/>
<keyword evidence="8 10" id="KW-0472">Membrane</keyword>
<evidence type="ECO:0000256" key="2">
    <source>
        <dbReference type="ARBA" id="ARBA00004922"/>
    </source>
</evidence>
<feature type="transmembrane region" description="Helical" evidence="10">
    <location>
        <begin position="324"/>
        <end position="347"/>
    </location>
</feature>
<dbReference type="PANTHER" id="PTHR10050:SF51">
    <property type="entry name" value="PROTEIN O-MANNOSYL-TRANSFERASE 1"/>
    <property type="match status" value="1"/>
</dbReference>
<gene>
    <name evidence="12" type="ORF">CTOB1V02_LOCUS9571</name>
</gene>
<comment type="subcellular location">
    <subcellularLocation>
        <location evidence="1">Endomembrane system</location>
        <topology evidence="1">Multi-pass membrane protein</topology>
    </subcellularLocation>
</comment>
<evidence type="ECO:0000256" key="7">
    <source>
        <dbReference type="ARBA" id="ARBA00022989"/>
    </source>
</evidence>
<organism evidence="12">
    <name type="scientific">Cyprideis torosa</name>
    <dbReference type="NCBI Taxonomy" id="163714"/>
    <lineage>
        <taxon>Eukaryota</taxon>
        <taxon>Metazoa</taxon>
        <taxon>Ecdysozoa</taxon>
        <taxon>Arthropoda</taxon>
        <taxon>Crustacea</taxon>
        <taxon>Oligostraca</taxon>
        <taxon>Ostracoda</taxon>
        <taxon>Podocopa</taxon>
        <taxon>Podocopida</taxon>
        <taxon>Cytherocopina</taxon>
        <taxon>Cytheroidea</taxon>
        <taxon>Cytherideidae</taxon>
        <taxon>Cyprideis</taxon>
    </lineage>
</organism>
<dbReference type="Pfam" id="PF02366">
    <property type="entry name" value="PMT"/>
    <property type="match status" value="2"/>
</dbReference>
<dbReference type="InterPro" id="IPR003342">
    <property type="entry name" value="ArnT-like_N"/>
</dbReference>
<dbReference type="GO" id="GO:0005783">
    <property type="term" value="C:endoplasmic reticulum"/>
    <property type="evidence" value="ECO:0007669"/>
    <property type="project" value="TreeGrafter"/>
</dbReference>
<evidence type="ECO:0000256" key="5">
    <source>
        <dbReference type="ARBA" id="ARBA00022679"/>
    </source>
</evidence>
<evidence type="ECO:0000256" key="4">
    <source>
        <dbReference type="ARBA" id="ARBA00022676"/>
    </source>
</evidence>
<accession>A0A7R8ZU19</accession>
<reference evidence="12" key="1">
    <citation type="submission" date="2020-11" db="EMBL/GenBank/DDBJ databases">
        <authorList>
            <person name="Tran Van P."/>
        </authorList>
    </citation>
    <scope>NUCLEOTIDE SEQUENCE</scope>
</reference>
<keyword evidence="5" id="KW-0808">Transferase</keyword>
<feature type="region of interest" description="Disordered" evidence="9">
    <location>
        <begin position="1"/>
        <end position="52"/>
    </location>
</feature>
<keyword evidence="7 10" id="KW-1133">Transmembrane helix</keyword>
<keyword evidence="4" id="KW-0328">Glycosyltransferase</keyword>
<dbReference type="InterPro" id="IPR027005">
    <property type="entry name" value="PMT-like"/>
</dbReference>
<evidence type="ECO:0000256" key="9">
    <source>
        <dbReference type="SAM" id="MobiDB-lite"/>
    </source>
</evidence>
<evidence type="ECO:0000256" key="3">
    <source>
        <dbReference type="ARBA" id="ARBA00007222"/>
    </source>
</evidence>
<dbReference type="UniPathway" id="UPA00378"/>
<feature type="transmembrane region" description="Helical" evidence="10">
    <location>
        <begin position="241"/>
        <end position="260"/>
    </location>
</feature>
<dbReference type="GO" id="GO:0016020">
    <property type="term" value="C:membrane"/>
    <property type="evidence" value="ECO:0007669"/>
    <property type="project" value="InterPro"/>
</dbReference>
<name>A0A7R8ZU19_9CRUS</name>
<evidence type="ECO:0000256" key="10">
    <source>
        <dbReference type="SAM" id="Phobius"/>
    </source>
</evidence>
<comment type="pathway">
    <text evidence="2">Protein modification; protein glycosylation.</text>
</comment>
<feature type="domain" description="ArnT-like N-terminal" evidence="11">
    <location>
        <begin position="88"/>
        <end position="189"/>
    </location>
</feature>
<evidence type="ECO:0000256" key="1">
    <source>
        <dbReference type="ARBA" id="ARBA00004127"/>
    </source>
</evidence>